<evidence type="ECO:0000256" key="2">
    <source>
        <dbReference type="ARBA" id="ARBA00022803"/>
    </source>
</evidence>
<protein>
    <submittedName>
        <fullName evidence="5">Tetratricopeptide repeat protein</fullName>
    </submittedName>
</protein>
<evidence type="ECO:0000313" key="6">
    <source>
        <dbReference type="Proteomes" id="UP001595967"/>
    </source>
</evidence>
<dbReference type="Gene3D" id="1.25.40.10">
    <property type="entry name" value="Tetratricopeptide repeat domain"/>
    <property type="match status" value="2"/>
</dbReference>
<evidence type="ECO:0000313" key="5">
    <source>
        <dbReference type="EMBL" id="MFC4622306.1"/>
    </source>
</evidence>
<evidence type="ECO:0000256" key="4">
    <source>
        <dbReference type="SAM" id="SignalP"/>
    </source>
</evidence>
<dbReference type="InterPro" id="IPR052346">
    <property type="entry name" value="O-mannosyl-transferase_TMTC"/>
</dbReference>
<dbReference type="RefSeq" id="WP_377725703.1">
    <property type="nucleotide sequence ID" value="NZ_JBHSEW010000006.1"/>
</dbReference>
<keyword evidence="4" id="KW-0732">Signal</keyword>
<evidence type="ECO:0000256" key="1">
    <source>
        <dbReference type="ARBA" id="ARBA00022737"/>
    </source>
</evidence>
<dbReference type="PROSITE" id="PS50005">
    <property type="entry name" value="TPR"/>
    <property type="match status" value="1"/>
</dbReference>
<keyword evidence="1" id="KW-0677">Repeat</keyword>
<organism evidence="5 6">
    <name type="scientific">Comamonas nitrativorans</name>
    <dbReference type="NCBI Taxonomy" id="108437"/>
    <lineage>
        <taxon>Bacteria</taxon>
        <taxon>Pseudomonadati</taxon>
        <taxon>Pseudomonadota</taxon>
        <taxon>Betaproteobacteria</taxon>
        <taxon>Burkholderiales</taxon>
        <taxon>Comamonadaceae</taxon>
        <taxon>Comamonas</taxon>
    </lineage>
</organism>
<dbReference type="InterPro" id="IPR011990">
    <property type="entry name" value="TPR-like_helical_dom_sf"/>
</dbReference>
<dbReference type="EMBL" id="JBHSEW010000006">
    <property type="protein sequence ID" value="MFC4622306.1"/>
    <property type="molecule type" value="Genomic_DNA"/>
</dbReference>
<sequence length="597" mass="65171">MASLPRPSRPFWRTSWRTLGSAAAVLGALTACAQVPPAPQAAAPADTADTAIDSNVALDGPLFYELLLGELTASQGDARDAVALFLDAARQTGVEALYQRATDVALHSRSGPQALMAAQAWQQAFPASRLANRYLLQILLMLNRVSDTVEPLTRELAATPITSKPAAYLAIAQLYRHTSDKKLAAAVVEQALQDDLGQTTTAPAAWAMLGHMRLAANQKEQALQAAAQSQQLAPANGAAALLALELLENKLPQAEPLVQNYLQHTPNPTIRLAYAKILLDQRRLPQALVQLDAVVAQTPENAEAWLTLAAVHAQQGQWPQTEQALQGFAALIPAMADAQQRDTAWLQAGVLGARSAMAARNDALAAQWLAQIPNAEDNLRVQALRAALLARQGQLTQARRLIQAVPAEGPRQAQRKIQAEVQLLRDAGAYGQAYALQARLQAQDPEDADITYETALLAEKIGQLDTMEQLLRSIMARHPDYYHAYNALGYSLADRGVQLDEARRLIETALQYAPDDPFITDSLGWLEFRQGNTEQAVTLLEHAYSLRDDVEIASHLAEVLWVQGDRQRARSLWRSALQREPDNEVLRSTLQRLNVQP</sequence>
<dbReference type="SUPFAM" id="SSF48452">
    <property type="entry name" value="TPR-like"/>
    <property type="match status" value="2"/>
</dbReference>
<dbReference type="PANTHER" id="PTHR44227:SF3">
    <property type="entry name" value="PROTEIN O-MANNOSYL-TRANSFERASE TMTC4"/>
    <property type="match status" value="1"/>
</dbReference>
<name>A0ABV9GZC5_9BURK</name>
<dbReference type="PANTHER" id="PTHR44227">
    <property type="match status" value="1"/>
</dbReference>
<gene>
    <name evidence="5" type="ORF">ACFO3A_08765</name>
</gene>
<dbReference type="Proteomes" id="UP001595967">
    <property type="component" value="Unassembled WGS sequence"/>
</dbReference>
<keyword evidence="6" id="KW-1185">Reference proteome</keyword>
<accession>A0ABV9GZC5</accession>
<dbReference type="Pfam" id="PF14559">
    <property type="entry name" value="TPR_19"/>
    <property type="match status" value="1"/>
</dbReference>
<keyword evidence="2 3" id="KW-0802">TPR repeat</keyword>
<comment type="caution">
    <text evidence="5">The sequence shown here is derived from an EMBL/GenBank/DDBJ whole genome shotgun (WGS) entry which is preliminary data.</text>
</comment>
<feature type="repeat" description="TPR" evidence="3">
    <location>
        <begin position="203"/>
        <end position="236"/>
    </location>
</feature>
<feature type="chain" id="PRO_5045888585" evidence="4">
    <location>
        <begin position="34"/>
        <end position="597"/>
    </location>
</feature>
<reference evidence="6" key="1">
    <citation type="journal article" date="2019" name="Int. J. Syst. Evol. Microbiol.">
        <title>The Global Catalogue of Microorganisms (GCM) 10K type strain sequencing project: providing services to taxonomists for standard genome sequencing and annotation.</title>
        <authorList>
            <consortium name="The Broad Institute Genomics Platform"/>
            <consortium name="The Broad Institute Genome Sequencing Center for Infectious Disease"/>
            <person name="Wu L."/>
            <person name="Ma J."/>
        </authorList>
    </citation>
    <scope>NUCLEOTIDE SEQUENCE [LARGE SCALE GENOMIC DNA]</scope>
    <source>
        <strain evidence="6">JCM 11650</strain>
    </source>
</reference>
<proteinExistence type="predicted"/>
<evidence type="ECO:0000256" key="3">
    <source>
        <dbReference type="PROSITE-ProRule" id="PRU00339"/>
    </source>
</evidence>
<dbReference type="PROSITE" id="PS51257">
    <property type="entry name" value="PROKAR_LIPOPROTEIN"/>
    <property type="match status" value="1"/>
</dbReference>
<dbReference type="SMART" id="SM00028">
    <property type="entry name" value="TPR"/>
    <property type="match status" value="5"/>
</dbReference>
<feature type="signal peptide" evidence="4">
    <location>
        <begin position="1"/>
        <end position="33"/>
    </location>
</feature>
<dbReference type="InterPro" id="IPR019734">
    <property type="entry name" value="TPR_rpt"/>
</dbReference>